<dbReference type="RefSeq" id="WP_256614335.1">
    <property type="nucleotide sequence ID" value="NZ_JANIBK010000020.1"/>
</dbReference>
<dbReference type="EMBL" id="JANIBK010000020">
    <property type="protein sequence ID" value="MCQ8127974.1"/>
    <property type="molecule type" value="Genomic_DNA"/>
</dbReference>
<proteinExistence type="predicted"/>
<dbReference type="SUPFAM" id="SSF50475">
    <property type="entry name" value="FMN-binding split barrel"/>
    <property type="match status" value="1"/>
</dbReference>
<evidence type="ECO:0000313" key="3">
    <source>
        <dbReference type="Proteomes" id="UP001524586"/>
    </source>
</evidence>
<dbReference type="PANTHER" id="PTHR42815">
    <property type="entry name" value="FAD-BINDING, PUTATIVE (AFU_ORTHOLOGUE AFUA_6G07600)-RELATED"/>
    <property type="match status" value="1"/>
</dbReference>
<sequence length="219" mass="24586">MNPLYGSQHRLLQQEFETTALADRVEELIVLPEVSAEHKAFIESRDMFFLTTVDHRGYPTCSYKGGSPGFLKVLDEKTLAFPSYDGNGMFLSLGNIQANNKIGMLLIDFETPHRVRIHGTAGIDKQDPLTGEFPGASLIVRVAVTEIFVNCPRYIHKYQQVETSKYTPQAGFETPLTPQWKRIDAIQDVLPAQERARVRQQGGTITPEQYGELVMKGEA</sequence>
<comment type="caution">
    <text evidence="2">The sequence shown here is derived from an EMBL/GenBank/DDBJ whole genome shotgun (WGS) entry which is preliminary data.</text>
</comment>
<reference evidence="2 3" key="1">
    <citation type="submission" date="2022-07" db="EMBL/GenBank/DDBJ databases">
        <title>Methylomonas rivi sp. nov., Methylomonas rosea sp. nov., Methylomonas aureus sp. nov. and Methylomonas subterranea sp. nov., four novel methanotrophs isolated from a freshwater creek and the deep terrestrial subsurface.</title>
        <authorList>
            <person name="Abin C."/>
            <person name="Sankaranarayanan K."/>
            <person name="Garner C."/>
            <person name="Sindelar R."/>
            <person name="Kotary K."/>
            <person name="Garner R."/>
            <person name="Barclay S."/>
            <person name="Lawson P."/>
            <person name="Krumholz L."/>
        </authorList>
    </citation>
    <scope>NUCLEOTIDE SEQUENCE [LARGE SCALE GENOMIC DNA]</scope>
    <source>
        <strain evidence="2 3">WSC-6</strain>
    </source>
</reference>
<protein>
    <submittedName>
        <fullName evidence="2">Pyridoxamine 5'-phosphate oxidase family protein</fullName>
    </submittedName>
</protein>
<dbReference type="Gene3D" id="2.30.110.10">
    <property type="entry name" value="Electron Transport, Fmn-binding Protein, Chain A"/>
    <property type="match status" value="1"/>
</dbReference>
<name>A0ABT1U2C4_9GAMM</name>
<dbReference type="InterPro" id="IPR012349">
    <property type="entry name" value="Split_barrel_FMN-bd"/>
</dbReference>
<feature type="domain" description="Pyridoxamine 5'-phosphate oxidase N-terminal" evidence="1">
    <location>
        <begin position="36"/>
        <end position="133"/>
    </location>
</feature>
<accession>A0ABT1U2C4</accession>
<evidence type="ECO:0000313" key="2">
    <source>
        <dbReference type="EMBL" id="MCQ8127974.1"/>
    </source>
</evidence>
<gene>
    <name evidence="2" type="ORF">NP596_05810</name>
</gene>
<dbReference type="InterPro" id="IPR011576">
    <property type="entry name" value="Pyridox_Oxase_N"/>
</dbReference>
<keyword evidence="3" id="KW-1185">Reference proteome</keyword>
<dbReference type="Proteomes" id="UP001524586">
    <property type="component" value="Unassembled WGS sequence"/>
</dbReference>
<organism evidence="2 3">
    <name type="scientific">Methylomonas rivi</name>
    <dbReference type="NCBI Taxonomy" id="2952226"/>
    <lineage>
        <taxon>Bacteria</taxon>
        <taxon>Pseudomonadati</taxon>
        <taxon>Pseudomonadota</taxon>
        <taxon>Gammaproteobacteria</taxon>
        <taxon>Methylococcales</taxon>
        <taxon>Methylococcaceae</taxon>
        <taxon>Methylomonas</taxon>
    </lineage>
</organism>
<dbReference type="PANTHER" id="PTHR42815:SF2">
    <property type="entry name" value="FAD-BINDING, PUTATIVE (AFU_ORTHOLOGUE AFUA_6G07600)-RELATED"/>
    <property type="match status" value="1"/>
</dbReference>
<evidence type="ECO:0000259" key="1">
    <source>
        <dbReference type="Pfam" id="PF01243"/>
    </source>
</evidence>
<dbReference type="Pfam" id="PF01243">
    <property type="entry name" value="PNPOx_N"/>
    <property type="match status" value="1"/>
</dbReference>